<keyword evidence="4" id="KW-1185">Reference proteome</keyword>
<protein>
    <recommendedName>
        <fullName evidence="5">Carboxypeptidase regulatory-like domain-containing protein</fullName>
    </recommendedName>
</protein>
<sequence length="739" mass="78638">MMARVLVTLVAALVLSLLPSTASAQFGRAGETYCVGGYEGSPPHVEAACAQPEVRSKHDDWHEHIYVFDAEKGACSVCYDEEDNTCESVFLIRNQPRFRPADRYECARLGEQHTSDVVLFHVIDGRKVAAPPPPPKPIPLEAKVERITPGPYTAGDSISLVGAVRDDGGTLRQVMGGTFRVTDAQGGVTEVSGSVQPDGTVTAEYTLPVTSGLKVEFVPRVTVGKNEVLRSAASEAQSLQVEACGLRARVVAPAEGEPLVAGQQVSLRATLFDASGKVPLATPPPGTTLEFRVQVDTEAAQTLPASGALEAGWTPARQPPSLSPSPPRQVRISASGRAGDRVVCPVAETTASVSELGLGFDTSDLPRTCYVGLPCRGTVLLKRPAPGPGRAQVDAKLSEPGLKVRQVDTGDTVREGPPTSDDRYTFEGTYTEMKSASWSIVLLSAQGEEVAAMPGHPVQVRPALRLELPSELDFGTVAAGTAVGSACQRLDFGRSQAVEEHQWKLQAEGLEGCQARPVLSFTNRVGQVETRKLDAPLTIEALDPQQRTLTVCLEVPRCAGDVSPAGAVLRIAPLTPEFASQAKSVRLRWKVEGRNPLDCHGFWLLPTLGGLWAVVLLVGFTRPARFPPGAAVRIAGSERGIRQAASVLLRACPGSSPGFFRDARLGMQGDGNITRWVRGASVVLRAVQGGGVVLMGTGPVERQDRRTLKWEPVDDLASGHVPSMGALYRSGGTYFQVEL</sequence>
<organism evidence="3 4">
    <name type="scientific">Pyxidicoccus parkwayensis</name>
    <dbReference type="NCBI Taxonomy" id="2813578"/>
    <lineage>
        <taxon>Bacteria</taxon>
        <taxon>Pseudomonadati</taxon>
        <taxon>Myxococcota</taxon>
        <taxon>Myxococcia</taxon>
        <taxon>Myxococcales</taxon>
        <taxon>Cystobacterineae</taxon>
        <taxon>Myxococcaceae</taxon>
        <taxon>Pyxidicoccus</taxon>
    </lineage>
</organism>
<feature type="chain" id="PRO_5045226408" description="Carboxypeptidase regulatory-like domain-containing protein" evidence="2">
    <location>
        <begin position="25"/>
        <end position="739"/>
    </location>
</feature>
<evidence type="ECO:0000256" key="2">
    <source>
        <dbReference type="SAM" id="SignalP"/>
    </source>
</evidence>
<keyword evidence="2" id="KW-0732">Signal</keyword>
<dbReference type="Proteomes" id="UP000662747">
    <property type="component" value="Chromosome"/>
</dbReference>
<gene>
    <name evidence="3" type="ORF">JY651_30215</name>
</gene>
<accession>A0ABX7NL34</accession>
<name>A0ABX7NL34_9BACT</name>
<feature type="region of interest" description="Disordered" evidence="1">
    <location>
        <begin position="311"/>
        <end position="336"/>
    </location>
</feature>
<dbReference type="EMBL" id="CP071090">
    <property type="protein sequence ID" value="QSQ19577.1"/>
    <property type="molecule type" value="Genomic_DNA"/>
</dbReference>
<evidence type="ECO:0000313" key="3">
    <source>
        <dbReference type="EMBL" id="QSQ19577.1"/>
    </source>
</evidence>
<dbReference type="RefSeq" id="WP_206721161.1">
    <property type="nucleotide sequence ID" value="NZ_CP071090.1"/>
</dbReference>
<feature type="compositionally biased region" description="Pro residues" evidence="1">
    <location>
        <begin position="317"/>
        <end position="327"/>
    </location>
</feature>
<reference evidence="3 4" key="1">
    <citation type="submission" date="2021-02" db="EMBL/GenBank/DDBJ databases">
        <title>De Novo genome assembly of isolated myxobacteria.</title>
        <authorList>
            <person name="Stevens D.C."/>
        </authorList>
    </citation>
    <scope>NUCLEOTIDE SEQUENCE [LARGE SCALE GENOMIC DNA]</scope>
    <source>
        <strain evidence="4">SCPEA02</strain>
    </source>
</reference>
<evidence type="ECO:0000313" key="4">
    <source>
        <dbReference type="Proteomes" id="UP000662747"/>
    </source>
</evidence>
<evidence type="ECO:0000256" key="1">
    <source>
        <dbReference type="SAM" id="MobiDB-lite"/>
    </source>
</evidence>
<feature type="signal peptide" evidence="2">
    <location>
        <begin position="1"/>
        <end position="24"/>
    </location>
</feature>
<proteinExistence type="predicted"/>
<evidence type="ECO:0008006" key="5">
    <source>
        <dbReference type="Google" id="ProtNLM"/>
    </source>
</evidence>